<proteinExistence type="inferred from homology"/>
<organism evidence="4 5">
    <name type="scientific">Tremella mesenterica</name>
    <name type="common">Jelly fungus</name>
    <dbReference type="NCBI Taxonomy" id="5217"/>
    <lineage>
        <taxon>Eukaryota</taxon>
        <taxon>Fungi</taxon>
        <taxon>Dikarya</taxon>
        <taxon>Basidiomycota</taxon>
        <taxon>Agaricomycotina</taxon>
        <taxon>Tremellomycetes</taxon>
        <taxon>Tremellales</taxon>
        <taxon>Tremellaceae</taxon>
        <taxon>Tremella</taxon>
    </lineage>
</organism>
<sequence>MGKKDRKVGKGPNAFSSFSKKQDAKNETSLPKLDKGKSKISDELRQAVKDLGGDDSDLELIAGVDEDGEDEWTGNAGKSSEKDVKQALKEFMKGLDFGNVPAEEGTEDSEGEIDAESSNDDEDVEEEEEQDDEIDHPEGEEAEEEEEEEEEQESVEKEKPRAPVKAPAAPEKPKKVATDEQVDRSPTSGSTVPAAPSWPSLVPPLPTPSAPLKPLPASKLNTLRQLANHLLDTLTPLNKSSSSSDAAFISQILQSGTHQDKLAALILLVRESPVHAVKELNRLRAMAGWKEGAIGVGGGNNDQRVAVLKALADWWITGGGKESGKLKYFADQPLLAHLQISDRHLLLYAFEDYLKKWYFNILQVIEVSSHDTLSFVRMQALHIIFQLLQGNAEQEQNLLRLGVNKLGDSDKSVASRASYHILQLLQIHPNMRAVVAREVSTLVLKPSPGAGSTPSSSAHVRFDDDKKKKDKKPSKTETTSHARYYGLITLNQMTLTNKDKEVANRLVQLYFEIFREILGDSMNKGHDSDVEIGDDQLGQEQVEKVAGKVEKWRGRRKGAKPKGGRKSAMENEELVETGEAKLVAAVLTGINRALPFASLDEDSFTQYMDSLFKITHSGTFNTSIQALALIFQICQSRQTVSDRFYRTLYDSLFDPRLITASKQAMYLNLLFKALKADTSVSRVMAFVKRLLQMLTLHQPPFICGALYLLGELFSTTPGLRRMLVEPEDDEEHFVDVDAGPSDASTNPARPSMTSYDGKKREPQFAHAETSCLWELLPFIDHFHPSVSLQATQLLNSQALTGSPDISLNTLVSFLDRFVYRNPKKNLQPKGASIMQPAAASDKSGQVVMHKGARNAEMGYVNDEKFWRKKIEDVPVDQLFFHKYFSSKLNKESKKPRKRVESDEEDEHDLEAAPEMSDDEDDNDEQVGEGSELDEDEVWKAMQASMPDAGEMSLSEDSDDDEEEDVSDVGSLDGESEEDDDMENSEGDAESEDGEEEESEDDDENEDEDDSEEGSMKKSSVVIGKRDKKQKISRLPSPDSDEFDFPSVEDEDDLISLDDSDIVDMSESEEDDDSSDDEMPNITLDPGSDEEVGKKGKRKRANGNEAERKRGRVEEESTKVEVEGQKGKERKERRKKRKELPTFASYEDYAAMIDGAASEED</sequence>
<keyword evidence="5" id="KW-1185">Reference proteome</keyword>
<name>A0A4Q1BJT2_TREME</name>
<dbReference type="InParanoid" id="A0A4Q1BJT2"/>
<feature type="compositionally biased region" description="Acidic residues" evidence="2">
    <location>
        <begin position="973"/>
        <end position="1012"/>
    </location>
</feature>
<feature type="region of interest" description="Disordered" evidence="2">
    <location>
        <begin position="446"/>
        <end position="478"/>
    </location>
</feature>
<dbReference type="Proteomes" id="UP000289152">
    <property type="component" value="Unassembled WGS sequence"/>
</dbReference>
<dbReference type="InterPro" id="IPR005612">
    <property type="entry name" value="CCAAT-binding_factor"/>
</dbReference>
<dbReference type="InterPro" id="IPR016024">
    <property type="entry name" value="ARM-type_fold"/>
</dbReference>
<comment type="caution">
    <text evidence="4">The sequence shown here is derived from an EMBL/GenBank/DDBJ whole genome shotgun (WGS) entry which is preliminary data.</text>
</comment>
<feature type="compositionally biased region" description="Basic and acidic residues" evidence="2">
    <location>
        <begin position="460"/>
        <end position="478"/>
    </location>
</feature>
<evidence type="ECO:0000256" key="2">
    <source>
        <dbReference type="SAM" id="MobiDB-lite"/>
    </source>
</evidence>
<dbReference type="Pfam" id="PF03914">
    <property type="entry name" value="CBF"/>
    <property type="match status" value="1"/>
</dbReference>
<feature type="compositionally biased region" description="Acidic residues" evidence="2">
    <location>
        <begin position="953"/>
        <end position="966"/>
    </location>
</feature>
<dbReference type="FunCoup" id="A0A4Q1BJT2">
    <property type="interactions" value="564"/>
</dbReference>
<feature type="region of interest" description="Disordered" evidence="2">
    <location>
        <begin position="1"/>
        <end position="209"/>
    </location>
</feature>
<reference evidence="4 5" key="1">
    <citation type="submission" date="2016-06" db="EMBL/GenBank/DDBJ databases">
        <title>Evolution of pathogenesis and genome organization in the Tremellales.</title>
        <authorList>
            <person name="Cuomo C."/>
            <person name="Litvintseva A."/>
            <person name="Heitman J."/>
            <person name="Chen Y."/>
            <person name="Sun S."/>
            <person name="Springer D."/>
            <person name="Dromer F."/>
            <person name="Young S."/>
            <person name="Zeng Q."/>
            <person name="Chapman S."/>
            <person name="Gujja S."/>
            <person name="Saif S."/>
            <person name="Birren B."/>
        </authorList>
    </citation>
    <scope>NUCLEOTIDE SEQUENCE [LARGE SCALE GENOMIC DNA]</scope>
    <source>
        <strain evidence="4 5">ATCC 28783</strain>
    </source>
</reference>
<dbReference type="OrthoDB" id="28947at2759"/>
<feature type="region of interest" description="Disordered" evidence="2">
    <location>
        <begin position="735"/>
        <end position="760"/>
    </location>
</feature>
<comment type="similarity">
    <text evidence="1">Belongs to the CBF/MAK21 family.</text>
</comment>
<dbReference type="AlphaFoldDB" id="A0A4Q1BJT2"/>
<feature type="compositionally biased region" description="Acidic residues" evidence="2">
    <location>
        <begin position="53"/>
        <end position="72"/>
    </location>
</feature>
<feature type="compositionally biased region" description="Polar residues" evidence="2">
    <location>
        <begin position="742"/>
        <end position="754"/>
    </location>
</feature>
<evidence type="ECO:0000259" key="3">
    <source>
        <dbReference type="Pfam" id="PF03914"/>
    </source>
</evidence>
<feature type="domain" description="CCAAT-binding factor" evidence="3">
    <location>
        <begin position="623"/>
        <end position="789"/>
    </location>
</feature>
<dbReference type="STRING" id="5217.A0A4Q1BJT2"/>
<dbReference type="SUPFAM" id="SSF48371">
    <property type="entry name" value="ARM repeat"/>
    <property type="match status" value="1"/>
</dbReference>
<feature type="region of interest" description="Disordered" evidence="2">
    <location>
        <begin position="891"/>
        <end position="1139"/>
    </location>
</feature>
<feature type="compositionally biased region" description="Basic and acidic residues" evidence="2">
    <location>
        <begin position="79"/>
        <end position="93"/>
    </location>
</feature>
<feature type="compositionally biased region" description="Acidic residues" evidence="2">
    <location>
        <begin position="1038"/>
        <end position="1078"/>
    </location>
</feature>
<dbReference type="EMBL" id="SDIL01000056">
    <property type="protein sequence ID" value="RXK37999.1"/>
    <property type="molecule type" value="Genomic_DNA"/>
</dbReference>
<accession>A0A4Q1BJT2</accession>
<feature type="compositionally biased region" description="Acidic residues" evidence="2">
    <location>
        <begin position="915"/>
        <end position="936"/>
    </location>
</feature>
<evidence type="ECO:0000313" key="5">
    <source>
        <dbReference type="Proteomes" id="UP000289152"/>
    </source>
</evidence>
<gene>
    <name evidence="4" type="ORF">M231_04785</name>
</gene>
<feature type="compositionally biased region" description="Basic and acidic residues" evidence="2">
    <location>
        <begin position="1104"/>
        <end position="1129"/>
    </location>
</feature>
<dbReference type="PANTHER" id="PTHR12048">
    <property type="entry name" value="CCAAT-BINDING FACTOR-RELATED"/>
    <property type="match status" value="1"/>
</dbReference>
<feature type="compositionally biased region" description="Acidic residues" evidence="2">
    <location>
        <begin position="104"/>
        <end position="153"/>
    </location>
</feature>
<dbReference type="PANTHER" id="PTHR12048:SF0">
    <property type="entry name" value="CCAAT_ENHANCER-BINDING PROTEIN ZETA"/>
    <property type="match status" value="1"/>
</dbReference>
<feature type="compositionally biased region" description="Basic and acidic residues" evidence="2">
    <location>
        <begin position="171"/>
        <end position="183"/>
    </location>
</feature>
<dbReference type="VEuPathDB" id="FungiDB:TREMEDRAFT_67745"/>
<dbReference type="GO" id="GO:0005634">
    <property type="term" value="C:nucleus"/>
    <property type="evidence" value="ECO:0007669"/>
    <property type="project" value="TreeGrafter"/>
</dbReference>
<feature type="compositionally biased region" description="Low complexity" evidence="2">
    <location>
        <begin position="446"/>
        <end position="458"/>
    </location>
</feature>
<evidence type="ECO:0000256" key="1">
    <source>
        <dbReference type="ARBA" id="ARBA00007797"/>
    </source>
</evidence>
<evidence type="ECO:0000313" key="4">
    <source>
        <dbReference type="EMBL" id="RXK37999.1"/>
    </source>
</evidence>
<feature type="compositionally biased region" description="Basic and acidic residues" evidence="2">
    <location>
        <begin position="20"/>
        <end position="52"/>
    </location>
</feature>
<protein>
    <submittedName>
        <fullName evidence="4">Ribosome biogenesis protein MAK21</fullName>
    </submittedName>
</protein>
<dbReference type="InterPro" id="IPR040155">
    <property type="entry name" value="CEBPZ/Mak21-like"/>
</dbReference>